<evidence type="ECO:0000313" key="2">
    <source>
        <dbReference type="EMBL" id="OHT05544.1"/>
    </source>
</evidence>
<evidence type="ECO:0000313" key="3">
    <source>
        <dbReference type="Proteomes" id="UP000179807"/>
    </source>
</evidence>
<dbReference type="EMBL" id="MLAK01000754">
    <property type="protein sequence ID" value="OHT05544.1"/>
    <property type="molecule type" value="Genomic_DNA"/>
</dbReference>
<accession>A0A1J4K3Y0</accession>
<feature type="coiled-coil region" evidence="1">
    <location>
        <begin position="22"/>
        <end position="63"/>
    </location>
</feature>
<dbReference type="OrthoDB" id="128924at2759"/>
<gene>
    <name evidence="2" type="ORF">TRFO_26686</name>
</gene>
<dbReference type="GeneID" id="94839805"/>
<dbReference type="Proteomes" id="UP000179807">
    <property type="component" value="Unassembled WGS sequence"/>
</dbReference>
<name>A0A1J4K3Y0_9EUKA</name>
<keyword evidence="3" id="KW-1185">Reference proteome</keyword>
<dbReference type="RefSeq" id="XP_068358680.1">
    <property type="nucleotide sequence ID" value="XM_068505101.1"/>
</dbReference>
<dbReference type="AlphaFoldDB" id="A0A1J4K3Y0"/>
<organism evidence="2 3">
    <name type="scientific">Tritrichomonas foetus</name>
    <dbReference type="NCBI Taxonomy" id="1144522"/>
    <lineage>
        <taxon>Eukaryota</taxon>
        <taxon>Metamonada</taxon>
        <taxon>Parabasalia</taxon>
        <taxon>Tritrichomonadida</taxon>
        <taxon>Tritrichomonadidae</taxon>
        <taxon>Tritrichomonas</taxon>
    </lineage>
</organism>
<evidence type="ECO:0000256" key="1">
    <source>
        <dbReference type="SAM" id="Coils"/>
    </source>
</evidence>
<sequence length="388" mass="44851">MTAIEFEIIDEIQAEDQENADSLIIDAQIEKAEKQLRALQKKESQLDKEYESLQEKLDQSNNVNKSLWDKVKSHEKDMPPSGNKQGSFFIQLRHVEAELERWEATKEGLTAVVHNLQGEVSNASAKNQRLRKQVDELYDAYNSAETVELHKKGELKAHSDKLFMQTTERDNLKDIVESLKEKIKSSAHGLKEINPQEAAMLLAQKNFLQKEVNEKTKYLEIIKSEEKNIQTLTAVKRNRRTNSMKNKASTFNWLSERSTLLAKVKKARKDVKMLDATERGVARSTERKQNQIESLNYNSEEVKLALLSEIRSFPTEMPEFMKDALEVEKNFTVKLQKKLAQIDNSFEQIGQFKEDATAVMKLDEDIAQNETRKQLLLDELHMLRKMVL</sequence>
<proteinExistence type="predicted"/>
<protein>
    <submittedName>
        <fullName evidence="2">Uncharacterized protein</fullName>
    </submittedName>
</protein>
<reference evidence="2" key="1">
    <citation type="submission" date="2016-10" db="EMBL/GenBank/DDBJ databases">
        <authorList>
            <person name="Benchimol M."/>
            <person name="Almeida L.G."/>
            <person name="Vasconcelos A.T."/>
            <person name="Perreira-Neves A."/>
            <person name="Rosa I.A."/>
            <person name="Tasca T."/>
            <person name="Bogo M.R."/>
            <person name="de Souza W."/>
        </authorList>
    </citation>
    <scope>NUCLEOTIDE SEQUENCE [LARGE SCALE GENOMIC DNA]</scope>
    <source>
        <strain evidence="2">K</strain>
    </source>
</reference>
<comment type="caution">
    <text evidence="2">The sequence shown here is derived from an EMBL/GenBank/DDBJ whole genome shotgun (WGS) entry which is preliminary data.</text>
</comment>
<feature type="coiled-coil region" evidence="1">
    <location>
        <begin position="92"/>
        <end position="147"/>
    </location>
</feature>
<keyword evidence="1" id="KW-0175">Coiled coil</keyword>
<dbReference type="Gene3D" id="1.10.287.1490">
    <property type="match status" value="1"/>
</dbReference>
<dbReference type="VEuPathDB" id="TrichDB:TRFO_26686"/>